<dbReference type="OrthoDB" id="3270248at2759"/>
<feature type="compositionally biased region" description="Acidic residues" evidence="1">
    <location>
        <begin position="671"/>
        <end position="680"/>
    </location>
</feature>
<dbReference type="STRING" id="1109443.G4TGG8"/>
<dbReference type="Proteomes" id="UP000007148">
    <property type="component" value="Unassembled WGS sequence"/>
</dbReference>
<sequence length="894" mass="99661">MGWTDEPPATRTQCLLSASKAALKFNEACRRAFAALRDGQTRSDGAQLKERDLQNARSHPATVVFFNAVDQPEGMFLVASSLHIPGIECSQQVNAINLALLFELFMPEAIRLQHPFLTNEVPLVDPEKVNSLYIADSVEEKLQKLWYPVSTSIEVLLHLCAQQDFENTLKALQGVILDACTTIMVIGKHTLKEAIDKEQDCKTYFDSSFIENPSLASILTKTQQAKAVEVWDTARRKRINKAGSLDAPTFNWIYLLQILKLSPSETIRKYDWETLCLRIVHELARNLVQATQKRAEEEMAENTSILEQREKRAHQSSERASSSDSIASSSKAVDATIVQHKAASTRATPPRVVRRDEATERVMSESVSQDVFPLDSIPGLGDDDEALAGYGQDEGAAHEPTPERETTPLPKQTVIPKGFRFNAPQPNAVKINMTPSPPSSKPMHTWRKVKKAAPVDRTRTISSSTTKSKETLPVRAGSTERENKRKYVKESEDEEGESPRKKQRAGGDKPPELAFARNVTSTIIPRVSIASGTTLVAPTIGSGKERIRLDAANRDVPSAIKLPPKRKPVMAATSSDESEGERRKPHTRKAKPQKANDTTTPKVADIAALPTVNATTASTSKAAVPAARPTANTVASRDLGTNDVTTAAKARLAALRAQREEKERRLREFADGEADSDIEMLPEPKASKSKSKPKPKPRVKSKKSDDDDYSNTDTEAETERVEGSDSEDALHRSKDRLSELQSRAKKNVPPMERRARHLPIGSDEEEGEPQVEQGQEPKKKRGRPRKDPADKTPKPSINRYRTGHNETGRVRWTKDEDATLLFAIEALYYRKQLTRPWNMIMSQHGIHGTEDQVLANRNVQQMKDRARNIVIAKAKRREEVPEYLNWITIPAEYK</sequence>
<feature type="compositionally biased region" description="Basic and acidic residues" evidence="1">
    <location>
        <begin position="659"/>
        <end position="670"/>
    </location>
</feature>
<feature type="region of interest" description="Disordered" evidence="1">
    <location>
        <begin position="659"/>
        <end position="806"/>
    </location>
</feature>
<accession>G4TGG8</accession>
<feature type="region of interest" description="Disordered" evidence="1">
    <location>
        <begin position="298"/>
        <end position="517"/>
    </location>
</feature>
<proteinExistence type="predicted"/>
<dbReference type="HOGENOM" id="CLU_323403_0_0_1"/>
<reference evidence="2 3" key="1">
    <citation type="journal article" date="2011" name="PLoS Pathog.">
        <title>Endophytic Life Strategies Decoded by Genome and Transcriptome Analyses of the Mutualistic Root Symbiont Piriformospora indica.</title>
        <authorList>
            <person name="Zuccaro A."/>
            <person name="Lahrmann U."/>
            <person name="Guldener U."/>
            <person name="Langen G."/>
            <person name="Pfiffi S."/>
            <person name="Biedenkopf D."/>
            <person name="Wong P."/>
            <person name="Samans B."/>
            <person name="Grimm C."/>
            <person name="Basiewicz M."/>
            <person name="Murat C."/>
            <person name="Martin F."/>
            <person name="Kogel K.H."/>
        </authorList>
    </citation>
    <scope>NUCLEOTIDE SEQUENCE [LARGE SCALE GENOMIC DNA]</scope>
    <source>
        <strain evidence="2 3">DSM 11827</strain>
    </source>
</reference>
<dbReference type="EMBL" id="CAFZ01000082">
    <property type="protein sequence ID" value="CCA70411.1"/>
    <property type="molecule type" value="Genomic_DNA"/>
</dbReference>
<comment type="caution">
    <text evidence="2">The sequence shown here is derived from an EMBL/GenBank/DDBJ whole genome shotgun (WGS) entry which is preliminary data.</text>
</comment>
<evidence type="ECO:0000256" key="1">
    <source>
        <dbReference type="SAM" id="MobiDB-lite"/>
    </source>
</evidence>
<feature type="compositionally biased region" description="Basic and acidic residues" evidence="1">
    <location>
        <begin position="353"/>
        <end position="363"/>
    </location>
</feature>
<feature type="compositionally biased region" description="Basic and acidic residues" evidence="1">
    <location>
        <begin position="543"/>
        <end position="553"/>
    </location>
</feature>
<dbReference type="AlphaFoldDB" id="G4TGG8"/>
<organism evidence="2 3">
    <name type="scientific">Serendipita indica (strain DSM 11827)</name>
    <name type="common">Root endophyte fungus</name>
    <name type="synonym">Piriformospora indica</name>
    <dbReference type="NCBI Taxonomy" id="1109443"/>
    <lineage>
        <taxon>Eukaryota</taxon>
        <taxon>Fungi</taxon>
        <taxon>Dikarya</taxon>
        <taxon>Basidiomycota</taxon>
        <taxon>Agaricomycotina</taxon>
        <taxon>Agaricomycetes</taxon>
        <taxon>Sebacinales</taxon>
        <taxon>Serendipitaceae</taxon>
        <taxon>Serendipita</taxon>
    </lineage>
</organism>
<keyword evidence="3" id="KW-1185">Reference proteome</keyword>
<name>G4TGG8_SERID</name>
<feature type="compositionally biased region" description="Acidic residues" evidence="1">
    <location>
        <begin position="706"/>
        <end position="716"/>
    </location>
</feature>
<feature type="compositionally biased region" description="Basic and acidic residues" evidence="1">
    <location>
        <begin position="395"/>
        <end position="406"/>
    </location>
</feature>
<feature type="region of interest" description="Disordered" evidence="1">
    <location>
        <begin position="542"/>
        <end position="644"/>
    </location>
</feature>
<dbReference type="eggNOG" id="ENOG502SG97">
    <property type="taxonomic scope" value="Eukaryota"/>
</dbReference>
<feature type="compositionally biased region" description="Basic and acidic residues" evidence="1">
    <location>
        <begin position="717"/>
        <end position="738"/>
    </location>
</feature>
<evidence type="ECO:0008006" key="4">
    <source>
        <dbReference type="Google" id="ProtNLM"/>
    </source>
</evidence>
<evidence type="ECO:0000313" key="2">
    <source>
        <dbReference type="EMBL" id="CCA70411.1"/>
    </source>
</evidence>
<gene>
    <name evidence="2" type="ORF">PIIN_04350</name>
</gene>
<feature type="compositionally biased region" description="Basic residues" evidence="1">
    <location>
        <begin position="687"/>
        <end position="701"/>
    </location>
</feature>
<feature type="compositionally biased region" description="Basic residues" evidence="1">
    <location>
        <begin position="583"/>
        <end position="592"/>
    </location>
</feature>
<protein>
    <recommendedName>
        <fullName evidence="4">Myb-like domain-containing protein</fullName>
    </recommendedName>
</protein>
<dbReference type="Gene3D" id="1.10.10.60">
    <property type="entry name" value="Homeodomain-like"/>
    <property type="match status" value="1"/>
</dbReference>
<evidence type="ECO:0000313" key="3">
    <source>
        <dbReference type="Proteomes" id="UP000007148"/>
    </source>
</evidence>
<feature type="compositionally biased region" description="Basic and acidic residues" evidence="1">
    <location>
        <begin position="497"/>
        <end position="511"/>
    </location>
</feature>
<feature type="compositionally biased region" description="Polar residues" evidence="1">
    <location>
        <begin position="612"/>
        <end position="621"/>
    </location>
</feature>
<feature type="compositionally biased region" description="Basic and acidic residues" evidence="1">
    <location>
        <begin position="307"/>
        <end position="317"/>
    </location>
</feature>
<feature type="compositionally biased region" description="Basic and acidic residues" evidence="1">
    <location>
        <begin position="467"/>
        <end position="490"/>
    </location>
</feature>
<dbReference type="InParanoid" id="G4TGG8"/>
<feature type="compositionally biased region" description="Low complexity" evidence="1">
    <location>
        <begin position="318"/>
        <end position="332"/>
    </location>
</feature>